<evidence type="ECO:0008006" key="2">
    <source>
        <dbReference type="Google" id="ProtNLM"/>
    </source>
</evidence>
<gene>
    <name evidence="1" type="ORF">METZ01_LOCUS316313</name>
</gene>
<proteinExistence type="predicted"/>
<name>A0A382NQK6_9ZZZZ</name>
<dbReference type="SUPFAM" id="SSF52922">
    <property type="entry name" value="TK C-terminal domain-like"/>
    <property type="match status" value="1"/>
</dbReference>
<evidence type="ECO:0000313" key="1">
    <source>
        <dbReference type="EMBL" id="SVC63459.1"/>
    </source>
</evidence>
<sequence>LHIKWIVPFHADAISSILADSQKIIIVENNYSGQFARYLRSETGIKGDAHIRKYDGEPFMPHHIVDGVKAILARETDLYVPTHEMMV</sequence>
<dbReference type="Gene3D" id="3.40.50.920">
    <property type="match status" value="1"/>
</dbReference>
<dbReference type="AlphaFoldDB" id="A0A382NQK6"/>
<dbReference type="InterPro" id="IPR009014">
    <property type="entry name" value="Transketo_C/PFOR_II"/>
</dbReference>
<reference evidence="1" key="1">
    <citation type="submission" date="2018-05" db="EMBL/GenBank/DDBJ databases">
        <authorList>
            <person name="Lanie J.A."/>
            <person name="Ng W.-L."/>
            <person name="Kazmierczak K.M."/>
            <person name="Andrzejewski T.M."/>
            <person name="Davidsen T.M."/>
            <person name="Wayne K.J."/>
            <person name="Tettelin H."/>
            <person name="Glass J.I."/>
            <person name="Rusch D."/>
            <person name="Podicherti R."/>
            <person name="Tsui H.-C.T."/>
            <person name="Winkler M.E."/>
        </authorList>
    </citation>
    <scope>NUCLEOTIDE SEQUENCE</scope>
</reference>
<dbReference type="EMBL" id="UINC01102105">
    <property type="protein sequence ID" value="SVC63459.1"/>
    <property type="molecule type" value="Genomic_DNA"/>
</dbReference>
<feature type="non-terminal residue" evidence="1">
    <location>
        <position position="1"/>
    </location>
</feature>
<accession>A0A382NQK6</accession>
<organism evidence="1">
    <name type="scientific">marine metagenome</name>
    <dbReference type="NCBI Taxonomy" id="408172"/>
    <lineage>
        <taxon>unclassified sequences</taxon>
        <taxon>metagenomes</taxon>
        <taxon>ecological metagenomes</taxon>
    </lineage>
</organism>
<protein>
    <recommendedName>
        <fullName evidence="2">Pyruvate:ferredoxin oxidoreductase core domain-containing protein</fullName>
    </recommendedName>
</protein>